<dbReference type="EMBL" id="JACHEK010000002">
    <property type="protein sequence ID" value="MBB6143410.1"/>
    <property type="molecule type" value="Genomic_DNA"/>
</dbReference>
<accession>A0A841JQI0</accession>
<proteinExistence type="predicted"/>
<protein>
    <submittedName>
        <fullName evidence="2">Small multidrug resistance family-3 protein</fullName>
    </submittedName>
</protein>
<evidence type="ECO:0000256" key="1">
    <source>
        <dbReference type="SAM" id="Phobius"/>
    </source>
</evidence>
<keyword evidence="1" id="KW-0812">Transmembrane</keyword>
<keyword evidence="3" id="KW-1185">Reference proteome</keyword>
<feature type="transmembrane region" description="Helical" evidence="1">
    <location>
        <begin position="70"/>
        <end position="89"/>
    </location>
</feature>
<comment type="caution">
    <text evidence="2">The sequence shown here is derived from an EMBL/GenBank/DDBJ whole genome shotgun (WGS) entry which is preliminary data.</text>
</comment>
<name>A0A841JQI0_9BACT</name>
<dbReference type="Proteomes" id="UP000538666">
    <property type="component" value="Unassembled WGS sequence"/>
</dbReference>
<evidence type="ECO:0000313" key="3">
    <source>
        <dbReference type="Proteomes" id="UP000538666"/>
    </source>
</evidence>
<reference evidence="2 3" key="1">
    <citation type="submission" date="2020-08" db="EMBL/GenBank/DDBJ databases">
        <title>Genomic Encyclopedia of Type Strains, Phase IV (KMG-IV): sequencing the most valuable type-strain genomes for metagenomic binning, comparative biology and taxonomic classification.</title>
        <authorList>
            <person name="Goeker M."/>
        </authorList>
    </citation>
    <scope>NUCLEOTIDE SEQUENCE [LARGE SCALE GENOMIC DNA]</scope>
    <source>
        <strain evidence="2 3">DSM 103733</strain>
    </source>
</reference>
<organism evidence="2 3">
    <name type="scientific">Silvibacterium bohemicum</name>
    <dbReference type="NCBI Taxonomy" id="1577686"/>
    <lineage>
        <taxon>Bacteria</taxon>
        <taxon>Pseudomonadati</taxon>
        <taxon>Acidobacteriota</taxon>
        <taxon>Terriglobia</taxon>
        <taxon>Terriglobales</taxon>
        <taxon>Acidobacteriaceae</taxon>
        <taxon>Silvibacterium</taxon>
    </lineage>
</organism>
<gene>
    <name evidence="2" type="ORF">HNQ77_001354</name>
</gene>
<dbReference type="AlphaFoldDB" id="A0A841JQI0"/>
<dbReference type="RefSeq" id="WP_197081951.1">
    <property type="nucleotide sequence ID" value="NZ_JACHEK010000002.1"/>
</dbReference>
<feature type="transmembrane region" description="Helical" evidence="1">
    <location>
        <begin position="45"/>
        <end position="63"/>
    </location>
</feature>
<sequence>MKNIVSQIVASPAGAFAVLAFAAFLEVSGDACFQSGLYRASGSTRALWFLAGTLVLGAYGLFVNLPQWDFGKLLGVYVVLFFLIAQIVAKVRFHQAPTTPIWAGGALIVAGGLVITFWKA</sequence>
<keyword evidence="1" id="KW-0472">Membrane</keyword>
<evidence type="ECO:0000313" key="2">
    <source>
        <dbReference type="EMBL" id="MBB6143410.1"/>
    </source>
</evidence>
<keyword evidence="1" id="KW-1133">Transmembrane helix</keyword>
<feature type="transmembrane region" description="Helical" evidence="1">
    <location>
        <begin position="101"/>
        <end position="118"/>
    </location>
</feature>